<evidence type="ECO:0000256" key="1">
    <source>
        <dbReference type="SAM" id="MobiDB-lite"/>
    </source>
</evidence>
<accession>A0A2K9N8D2</accession>
<dbReference type="SUPFAM" id="SSF50475">
    <property type="entry name" value="FMN-binding split barrel"/>
    <property type="match status" value="1"/>
</dbReference>
<sequence>MPHPAPPNPPGLVSDISVLEGLYGSPGAPSLAKVSDRLTPAYRAWLSAAPFFALGSVGAGGLDVSPRGDAGTAVTILDDRTLLILDRRGNNRIDSLRNIIADPRVACMFMIPGVNECLRINGRAAISIDADLCQRLAMEGQLPRSVIWVEIDEVYFQCARALIRSDLWARGARGRPDGVPTAGQMTADASHGAEGGPAYDAALPERQRRTLW</sequence>
<feature type="domain" description="Pyridoxamine 5'-phosphate oxidase N-terminal" evidence="2">
    <location>
        <begin position="38"/>
        <end position="158"/>
    </location>
</feature>
<feature type="region of interest" description="Disordered" evidence="1">
    <location>
        <begin position="176"/>
        <end position="212"/>
    </location>
</feature>
<reference evidence="3 4" key="1">
    <citation type="submission" date="2017-12" db="EMBL/GenBank/DDBJ databases">
        <title>Genomes of bacteria within cyanobacterial aggregates.</title>
        <authorList>
            <person name="Cai H."/>
        </authorList>
    </citation>
    <scope>NUCLEOTIDE SEQUENCE [LARGE SCALE GENOMIC DNA]</scope>
    <source>
        <strain evidence="3 4">TH16</strain>
    </source>
</reference>
<evidence type="ECO:0000313" key="4">
    <source>
        <dbReference type="Proteomes" id="UP000234752"/>
    </source>
</evidence>
<dbReference type="PANTHER" id="PTHR42815">
    <property type="entry name" value="FAD-BINDING, PUTATIVE (AFU_ORTHOLOGUE AFUA_6G07600)-RELATED"/>
    <property type="match status" value="1"/>
</dbReference>
<dbReference type="InterPro" id="IPR012349">
    <property type="entry name" value="Split_barrel_FMN-bd"/>
</dbReference>
<dbReference type="NCBIfam" id="TIGR04025">
    <property type="entry name" value="PPOX_FMN_DR2398"/>
    <property type="match status" value="1"/>
</dbReference>
<keyword evidence="4" id="KW-1185">Reference proteome</keyword>
<proteinExistence type="predicted"/>
<evidence type="ECO:0000259" key="2">
    <source>
        <dbReference type="Pfam" id="PF01243"/>
    </source>
</evidence>
<dbReference type="InterPro" id="IPR011576">
    <property type="entry name" value="Pyridox_Oxase_N"/>
</dbReference>
<dbReference type="InterPro" id="IPR024029">
    <property type="entry name" value="Pyridox_Oxase_FMN-dep"/>
</dbReference>
<organism evidence="3 4">
    <name type="scientific">Niveispirillum cyanobacteriorum</name>
    <dbReference type="NCBI Taxonomy" id="1612173"/>
    <lineage>
        <taxon>Bacteria</taxon>
        <taxon>Pseudomonadati</taxon>
        <taxon>Pseudomonadota</taxon>
        <taxon>Alphaproteobacteria</taxon>
        <taxon>Rhodospirillales</taxon>
        <taxon>Azospirillaceae</taxon>
        <taxon>Niveispirillum</taxon>
    </lineage>
</organism>
<dbReference type="KEGG" id="ncb:C0V82_03470"/>
<feature type="compositionally biased region" description="Basic and acidic residues" evidence="1">
    <location>
        <begin position="203"/>
        <end position="212"/>
    </location>
</feature>
<dbReference type="PANTHER" id="PTHR42815:SF2">
    <property type="entry name" value="FAD-BINDING, PUTATIVE (AFU_ORTHOLOGUE AFUA_6G07600)-RELATED"/>
    <property type="match status" value="1"/>
</dbReference>
<evidence type="ECO:0000313" key="3">
    <source>
        <dbReference type="EMBL" id="AUN29400.1"/>
    </source>
</evidence>
<dbReference type="Gene3D" id="2.30.110.10">
    <property type="entry name" value="Electron Transport, Fmn-binding Protein, Chain A"/>
    <property type="match status" value="1"/>
</dbReference>
<protein>
    <submittedName>
        <fullName evidence="3">Flavin-nucleotide-binding protein</fullName>
    </submittedName>
</protein>
<dbReference type="AlphaFoldDB" id="A0A2K9N8D2"/>
<name>A0A2K9N8D2_9PROT</name>
<dbReference type="RefSeq" id="WP_102111135.1">
    <property type="nucleotide sequence ID" value="NZ_BMGN01000004.1"/>
</dbReference>
<dbReference type="Pfam" id="PF01243">
    <property type="entry name" value="PNPOx_N"/>
    <property type="match status" value="1"/>
</dbReference>
<dbReference type="EMBL" id="CP025611">
    <property type="protein sequence ID" value="AUN29400.1"/>
    <property type="molecule type" value="Genomic_DNA"/>
</dbReference>
<dbReference type="Proteomes" id="UP000234752">
    <property type="component" value="Chromosome eg_1"/>
</dbReference>
<gene>
    <name evidence="3" type="ORF">C0V82_03470</name>
</gene>
<dbReference type="OrthoDB" id="9790331at2"/>